<organism evidence="1 2">
    <name type="scientific">Candidatus Gallibacteroides avistercoris</name>
    <dbReference type="NCBI Taxonomy" id="2840833"/>
    <lineage>
        <taxon>Bacteria</taxon>
        <taxon>Pseudomonadati</taxon>
        <taxon>Bacteroidota</taxon>
        <taxon>Bacteroidia</taxon>
        <taxon>Bacteroidales</taxon>
        <taxon>Bacteroidaceae</taxon>
        <taxon>Bacteroidaceae incertae sedis</taxon>
        <taxon>Candidatus Gallibacteroides</taxon>
    </lineage>
</organism>
<evidence type="ECO:0000313" key="2">
    <source>
        <dbReference type="Proteomes" id="UP000824112"/>
    </source>
</evidence>
<sequence length="271" mass="31543">MQYSVSNKEAKSHITFIGKKPYACANWNPWHGCVKISLGCKHCYVYRQDKQFGVEQSSNVRRNHDFDLPLRRRRDKSYKLQSGSVVFTCFTSDFLIEQADSWRQEAWEIIRLRSDLMFMFFTKRIDRFSVCVPPDWGRGYENVMIGCTVENQAMADFRLPIFKELPIRYKAIIAAPLLERLDISRYLDDSIVEVSVGGESGPQARVCDYAWVLDIRRQCVAKGVPFSFHQTGANLLKDGKLYRIERKFQHMQARKANINYRVGAEGYLLEP</sequence>
<reference evidence="1" key="1">
    <citation type="submission" date="2020-10" db="EMBL/GenBank/DDBJ databases">
        <authorList>
            <person name="Gilroy R."/>
        </authorList>
    </citation>
    <scope>NUCLEOTIDE SEQUENCE</scope>
    <source>
        <strain evidence="1">CHK158-818</strain>
    </source>
</reference>
<gene>
    <name evidence="1" type="ORF">IAB03_02755</name>
</gene>
<comment type="caution">
    <text evidence="1">The sequence shown here is derived from an EMBL/GenBank/DDBJ whole genome shotgun (WGS) entry which is preliminary data.</text>
</comment>
<dbReference type="AlphaFoldDB" id="A0A9D1SC50"/>
<dbReference type="Proteomes" id="UP000824112">
    <property type="component" value="Unassembled WGS sequence"/>
</dbReference>
<protein>
    <submittedName>
        <fullName evidence="1">DUF5131 family protein</fullName>
    </submittedName>
</protein>
<proteinExistence type="predicted"/>
<name>A0A9D1SC50_9BACT</name>
<dbReference type="Pfam" id="PF07505">
    <property type="entry name" value="DUF5131"/>
    <property type="match status" value="1"/>
</dbReference>
<accession>A0A9D1SC50</accession>
<evidence type="ECO:0000313" key="1">
    <source>
        <dbReference type="EMBL" id="HIU54711.1"/>
    </source>
</evidence>
<reference evidence="1" key="2">
    <citation type="journal article" date="2021" name="PeerJ">
        <title>Extensive microbial diversity within the chicken gut microbiome revealed by metagenomics and culture.</title>
        <authorList>
            <person name="Gilroy R."/>
            <person name="Ravi A."/>
            <person name="Getino M."/>
            <person name="Pursley I."/>
            <person name="Horton D.L."/>
            <person name="Alikhan N.F."/>
            <person name="Baker D."/>
            <person name="Gharbi K."/>
            <person name="Hall N."/>
            <person name="Watson M."/>
            <person name="Adriaenssens E.M."/>
            <person name="Foster-Nyarko E."/>
            <person name="Jarju S."/>
            <person name="Secka A."/>
            <person name="Antonio M."/>
            <person name="Oren A."/>
            <person name="Chaudhuri R.R."/>
            <person name="La Ragione R."/>
            <person name="Hildebrand F."/>
            <person name="Pallen M.J."/>
        </authorList>
    </citation>
    <scope>NUCLEOTIDE SEQUENCE</scope>
    <source>
        <strain evidence="1">CHK158-818</strain>
    </source>
</reference>
<dbReference type="InterPro" id="IPR011101">
    <property type="entry name" value="DUF5131"/>
</dbReference>
<dbReference type="EMBL" id="DVNA01000060">
    <property type="protein sequence ID" value="HIU54711.1"/>
    <property type="molecule type" value="Genomic_DNA"/>
</dbReference>